<dbReference type="EMBL" id="JAWDGP010006922">
    <property type="protein sequence ID" value="KAK3732931.1"/>
    <property type="molecule type" value="Genomic_DNA"/>
</dbReference>
<evidence type="ECO:0000313" key="1">
    <source>
        <dbReference type="EMBL" id="KAK3732931.1"/>
    </source>
</evidence>
<name>A0AAE0Y505_9GAST</name>
<dbReference type="Proteomes" id="UP001283361">
    <property type="component" value="Unassembled WGS sequence"/>
</dbReference>
<sequence>MFHSQSQDDLILREQMNQQQQQMEALLALVHQSNPPISNTKLGEFEPSTKLWSDYWARFETSTKANSISDDRRAEIFLTNQCSMVNKLFKSGTTADATQIRYMSMDEIATNVAE</sequence>
<keyword evidence="2" id="KW-1185">Reference proteome</keyword>
<gene>
    <name evidence="1" type="ORF">RRG08_002542</name>
</gene>
<accession>A0AAE0Y505</accession>
<protein>
    <submittedName>
        <fullName evidence="1">Uncharacterized protein</fullName>
    </submittedName>
</protein>
<dbReference type="AlphaFoldDB" id="A0AAE0Y505"/>
<proteinExistence type="predicted"/>
<evidence type="ECO:0000313" key="2">
    <source>
        <dbReference type="Proteomes" id="UP001283361"/>
    </source>
</evidence>
<reference evidence="1" key="1">
    <citation type="journal article" date="2023" name="G3 (Bethesda)">
        <title>A reference genome for the long-term kleptoplast-retaining sea slug Elysia crispata morphotype clarki.</title>
        <authorList>
            <person name="Eastman K.E."/>
            <person name="Pendleton A.L."/>
            <person name="Shaikh M.A."/>
            <person name="Suttiyut T."/>
            <person name="Ogas R."/>
            <person name="Tomko P."/>
            <person name="Gavelis G."/>
            <person name="Widhalm J.R."/>
            <person name="Wisecaver J.H."/>
        </authorList>
    </citation>
    <scope>NUCLEOTIDE SEQUENCE</scope>
    <source>
        <strain evidence="1">ECLA1</strain>
    </source>
</reference>
<comment type="caution">
    <text evidence="1">The sequence shown here is derived from an EMBL/GenBank/DDBJ whole genome shotgun (WGS) entry which is preliminary data.</text>
</comment>
<organism evidence="1 2">
    <name type="scientific">Elysia crispata</name>
    <name type="common">lettuce slug</name>
    <dbReference type="NCBI Taxonomy" id="231223"/>
    <lineage>
        <taxon>Eukaryota</taxon>
        <taxon>Metazoa</taxon>
        <taxon>Spiralia</taxon>
        <taxon>Lophotrochozoa</taxon>
        <taxon>Mollusca</taxon>
        <taxon>Gastropoda</taxon>
        <taxon>Heterobranchia</taxon>
        <taxon>Euthyneura</taxon>
        <taxon>Panpulmonata</taxon>
        <taxon>Sacoglossa</taxon>
        <taxon>Placobranchoidea</taxon>
        <taxon>Plakobranchidae</taxon>
        <taxon>Elysia</taxon>
    </lineage>
</organism>